<feature type="transmembrane region" description="Helical" evidence="1">
    <location>
        <begin position="63"/>
        <end position="87"/>
    </location>
</feature>
<keyword evidence="1" id="KW-1133">Transmembrane helix</keyword>
<dbReference type="EMBL" id="CAJNOI010000119">
    <property type="protein sequence ID" value="CAF1090300.1"/>
    <property type="molecule type" value="Genomic_DNA"/>
</dbReference>
<keyword evidence="4" id="KW-1185">Reference proteome</keyword>
<evidence type="ECO:0000313" key="3">
    <source>
        <dbReference type="EMBL" id="CAF1284962.1"/>
    </source>
</evidence>
<dbReference type="SUPFAM" id="SSF81321">
    <property type="entry name" value="Family A G protein-coupled receptor-like"/>
    <property type="match status" value="1"/>
</dbReference>
<proteinExistence type="predicted"/>
<comment type="caution">
    <text evidence="3">The sequence shown here is derived from an EMBL/GenBank/DDBJ whole genome shotgun (WGS) entry which is preliminary data.</text>
</comment>
<organism evidence="3 4">
    <name type="scientific">Adineta steineri</name>
    <dbReference type="NCBI Taxonomy" id="433720"/>
    <lineage>
        <taxon>Eukaryota</taxon>
        <taxon>Metazoa</taxon>
        <taxon>Spiralia</taxon>
        <taxon>Gnathifera</taxon>
        <taxon>Rotifera</taxon>
        <taxon>Eurotatoria</taxon>
        <taxon>Bdelloidea</taxon>
        <taxon>Adinetida</taxon>
        <taxon>Adinetidae</taxon>
        <taxon>Adineta</taxon>
    </lineage>
</organism>
<accession>A0A815CGU3</accession>
<evidence type="ECO:0000256" key="1">
    <source>
        <dbReference type="SAM" id="Phobius"/>
    </source>
</evidence>
<evidence type="ECO:0000313" key="4">
    <source>
        <dbReference type="Proteomes" id="UP000663832"/>
    </source>
</evidence>
<reference evidence="3" key="1">
    <citation type="submission" date="2021-02" db="EMBL/GenBank/DDBJ databases">
        <authorList>
            <person name="Nowell W R."/>
        </authorList>
    </citation>
    <scope>NUCLEOTIDE SEQUENCE</scope>
</reference>
<protein>
    <submittedName>
        <fullName evidence="3">Uncharacterized protein</fullName>
    </submittedName>
</protein>
<evidence type="ECO:0000313" key="2">
    <source>
        <dbReference type="EMBL" id="CAF1090300.1"/>
    </source>
</evidence>
<keyword evidence="1" id="KW-0472">Membrane</keyword>
<feature type="transmembrane region" description="Helical" evidence="1">
    <location>
        <begin position="28"/>
        <end position="51"/>
    </location>
</feature>
<name>A0A815CGU3_9BILA</name>
<dbReference type="AlphaFoldDB" id="A0A815CGU3"/>
<gene>
    <name evidence="2" type="ORF">BJG266_LOCUS20771</name>
    <name evidence="3" type="ORF">QVE165_LOCUS30359</name>
</gene>
<dbReference type="EMBL" id="CAJNOM010000251">
    <property type="protein sequence ID" value="CAF1284962.1"/>
    <property type="molecule type" value="Genomic_DNA"/>
</dbReference>
<dbReference type="Proteomes" id="UP000663832">
    <property type="component" value="Unassembled WGS sequence"/>
</dbReference>
<dbReference type="Proteomes" id="UP000663877">
    <property type="component" value="Unassembled WGS sequence"/>
</dbReference>
<sequence>MSISNISSSNTVKFVFDGGIAIPQIVRFWIFLVSNILSFICCLFVLYHFLFDSNLHRGLHNHVIIIILIICLISELTTIPWVTYLYLYEVVWIQTPTFCMIWKFFDTTTYTTTAKLVGWASVE</sequence>
<keyword evidence="1" id="KW-0812">Transmembrane</keyword>